<evidence type="ECO:0000256" key="4">
    <source>
        <dbReference type="ARBA" id="ARBA00022801"/>
    </source>
</evidence>
<dbReference type="SUPFAM" id="SSF55166">
    <property type="entry name" value="Hedgehog/DD-peptidase"/>
    <property type="match status" value="1"/>
</dbReference>
<dbReference type="Gene3D" id="3.30.1380.10">
    <property type="match status" value="1"/>
</dbReference>
<keyword evidence="7" id="KW-0482">Metalloprotease</keyword>
<evidence type="ECO:0000256" key="7">
    <source>
        <dbReference type="ARBA" id="ARBA00023049"/>
    </source>
</evidence>
<evidence type="ECO:0000256" key="1">
    <source>
        <dbReference type="ARBA" id="ARBA00001362"/>
    </source>
</evidence>
<keyword evidence="8" id="KW-0961">Cell wall biogenesis/degradation</keyword>
<evidence type="ECO:0000256" key="6">
    <source>
        <dbReference type="ARBA" id="ARBA00022997"/>
    </source>
</evidence>
<reference evidence="9 10" key="1">
    <citation type="journal article" date="2024" name="Chem. Sci.">
        <title>Discovery of a lagriamide polyketide by integrated genome mining, isotopic labeling, and untargeted metabolomics.</title>
        <authorList>
            <person name="Fergusson C.H."/>
            <person name="Saulog J."/>
            <person name="Paulo B.S."/>
            <person name="Wilson D.M."/>
            <person name="Liu D.Y."/>
            <person name="Morehouse N.J."/>
            <person name="Waterworth S."/>
            <person name="Barkei J."/>
            <person name="Gray C.A."/>
            <person name="Kwan J.C."/>
            <person name="Eustaquio A.S."/>
            <person name="Linington R.G."/>
        </authorList>
    </citation>
    <scope>NUCLEOTIDE SEQUENCE [LARGE SCALE GENOMIC DNA]</scope>
    <source>
        <strain evidence="9 10">RL17-338-BIF-B</strain>
    </source>
</reference>
<keyword evidence="6" id="KW-0224">Dipeptidase</keyword>
<keyword evidence="10" id="KW-1185">Reference proteome</keyword>
<evidence type="ECO:0000313" key="10">
    <source>
        <dbReference type="Proteomes" id="UP001469089"/>
    </source>
</evidence>
<sequence>MPATTNLLSLSDPQIAAMPTVECGEQLVPLVGLHPQLSIDDSASNIAVLGYTPVFAVRETVARRLVDAATNLPAEYRLLIKESLRPASLQKFYFERRLKETLAEHPGLTEHEAIARTAQFIAPPWVAGHPGGGAIDITLSDHDGVELDLGCAYDEDEAASNGACFSHFVGLHPIARAHRTTMFAALEDAGFVNYPFEWWHWSYGDRYWAVVKQQPHAVYGPVEDVNICAA</sequence>
<proteinExistence type="predicted"/>
<name>A0ABV1LN64_9BURK</name>
<protein>
    <submittedName>
        <fullName evidence="9">M15 family metallopeptidase</fullName>
    </submittedName>
</protein>
<dbReference type="PANTHER" id="PTHR43126">
    <property type="entry name" value="D-ALANYL-D-ALANINE DIPEPTIDASE"/>
    <property type="match status" value="1"/>
</dbReference>
<dbReference type="InterPro" id="IPR000755">
    <property type="entry name" value="A_A_dipeptidase"/>
</dbReference>
<keyword evidence="3" id="KW-0479">Metal-binding</keyword>
<keyword evidence="5" id="KW-0862">Zinc</keyword>
<accession>A0ABV1LN64</accession>
<organism evidence="9 10">
    <name type="scientific">Paraburkholderia acidicola</name>
    <dbReference type="NCBI Taxonomy" id="1912599"/>
    <lineage>
        <taxon>Bacteria</taxon>
        <taxon>Pseudomonadati</taxon>
        <taxon>Pseudomonadota</taxon>
        <taxon>Betaproteobacteria</taxon>
        <taxon>Burkholderiales</taxon>
        <taxon>Burkholderiaceae</taxon>
        <taxon>Paraburkholderia</taxon>
    </lineage>
</organism>
<dbReference type="Pfam" id="PF01427">
    <property type="entry name" value="Peptidase_M15"/>
    <property type="match status" value="1"/>
</dbReference>
<keyword evidence="4" id="KW-0378">Hydrolase</keyword>
<dbReference type="EMBL" id="JAOALG010000001">
    <property type="protein sequence ID" value="MEQ5840683.1"/>
    <property type="molecule type" value="Genomic_DNA"/>
</dbReference>
<dbReference type="RefSeq" id="WP_349542798.1">
    <property type="nucleotide sequence ID" value="NZ_JAOALG010000001.1"/>
</dbReference>
<evidence type="ECO:0000313" key="9">
    <source>
        <dbReference type="EMBL" id="MEQ5840683.1"/>
    </source>
</evidence>
<evidence type="ECO:0000256" key="3">
    <source>
        <dbReference type="ARBA" id="ARBA00022723"/>
    </source>
</evidence>
<dbReference type="Proteomes" id="UP001469089">
    <property type="component" value="Unassembled WGS sequence"/>
</dbReference>
<evidence type="ECO:0000256" key="2">
    <source>
        <dbReference type="ARBA" id="ARBA00022670"/>
    </source>
</evidence>
<keyword evidence="2" id="KW-0645">Protease</keyword>
<dbReference type="InterPro" id="IPR009045">
    <property type="entry name" value="Zn_M74/Hedgehog-like"/>
</dbReference>
<gene>
    <name evidence="9" type="ORF">N0A02_14750</name>
</gene>
<comment type="caution">
    <text evidence="9">The sequence shown here is derived from an EMBL/GenBank/DDBJ whole genome shotgun (WGS) entry which is preliminary data.</text>
</comment>
<evidence type="ECO:0000256" key="8">
    <source>
        <dbReference type="ARBA" id="ARBA00023316"/>
    </source>
</evidence>
<dbReference type="CDD" id="cd14843">
    <property type="entry name" value="D-Ala-D-Ala_dipeptidase_like"/>
    <property type="match status" value="1"/>
</dbReference>
<evidence type="ECO:0000256" key="5">
    <source>
        <dbReference type="ARBA" id="ARBA00022833"/>
    </source>
</evidence>
<dbReference type="PANTHER" id="PTHR43126:SF2">
    <property type="entry name" value="D-ALANYL-D-ALANINE DIPEPTIDASE"/>
    <property type="match status" value="1"/>
</dbReference>
<comment type="catalytic activity">
    <reaction evidence="1">
        <text>D-alanyl-D-alanine + H2O = 2 D-alanine</text>
        <dbReference type="Rhea" id="RHEA:20661"/>
        <dbReference type="ChEBI" id="CHEBI:15377"/>
        <dbReference type="ChEBI" id="CHEBI:57416"/>
        <dbReference type="ChEBI" id="CHEBI:57822"/>
        <dbReference type="EC" id="3.4.13.22"/>
    </reaction>
</comment>